<feature type="domain" description="T6SS Transcription factor RovC-like DNA binding" evidence="1">
    <location>
        <begin position="82"/>
        <end position="182"/>
    </location>
</feature>
<dbReference type="Proteomes" id="UP001521209">
    <property type="component" value="Unassembled WGS sequence"/>
</dbReference>
<name>A0ABS9DZ24_9PROT</name>
<comment type="caution">
    <text evidence="2">The sequence shown here is derived from an EMBL/GenBank/DDBJ whole genome shotgun (WGS) entry which is preliminary data.</text>
</comment>
<keyword evidence="3" id="KW-1185">Reference proteome</keyword>
<evidence type="ECO:0000259" key="1">
    <source>
        <dbReference type="Pfam" id="PF10074"/>
    </source>
</evidence>
<dbReference type="Pfam" id="PF10074">
    <property type="entry name" value="RovC_DNA-bd"/>
    <property type="match status" value="1"/>
</dbReference>
<organism evidence="2 3">
    <name type="scientific">Acidiphilium iwatense</name>
    <dbReference type="NCBI Taxonomy" id="768198"/>
    <lineage>
        <taxon>Bacteria</taxon>
        <taxon>Pseudomonadati</taxon>
        <taxon>Pseudomonadota</taxon>
        <taxon>Alphaproteobacteria</taxon>
        <taxon>Acetobacterales</taxon>
        <taxon>Acidocellaceae</taxon>
        <taxon>Acidiphilium</taxon>
    </lineage>
</organism>
<evidence type="ECO:0000313" key="3">
    <source>
        <dbReference type="Proteomes" id="UP001521209"/>
    </source>
</evidence>
<dbReference type="InterPro" id="IPR018754">
    <property type="entry name" value="RovC-like_DNA-bd"/>
</dbReference>
<evidence type="ECO:0000313" key="2">
    <source>
        <dbReference type="EMBL" id="MCF3948007.1"/>
    </source>
</evidence>
<sequence>MLFWIAEATARVVHVRVGTDETIGESLVRFDPDNWGAHYTGRPTPDGYHLVVAPSASVRHHLIFQSRDPPPADASLTPVVLWDAWHPERLEAAHAFWRFAARPRVPAASSTTRPKPHPRGLKIAYMAWALDLAAAGASERDIHRALLGEPPAAWEDSGARSRVRTLVATARRWRDGAAFRLLKPPRPI</sequence>
<proteinExistence type="predicted"/>
<accession>A0ABS9DZ24</accession>
<dbReference type="EMBL" id="JAKGBZ010000036">
    <property type="protein sequence ID" value="MCF3948007.1"/>
    <property type="molecule type" value="Genomic_DNA"/>
</dbReference>
<reference evidence="2 3" key="1">
    <citation type="submission" date="2022-01" db="EMBL/GenBank/DDBJ databases">
        <authorList>
            <person name="Won M."/>
            <person name="Kim S.-J."/>
            <person name="Kwon S.-W."/>
        </authorList>
    </citation>
    <scope>NUCLEOTIDE SEQUENCE [LARGE SCALE GENOMIC DNA]</scope>
    <source>
        <strain evidence="2 3">KCTC 23505</strain>
    </source>
</reference>
<protein>
    <submittedName>
        <fullName evidence="2">DUF2285 domain-containing protein</fullName>
    </submittedName>
</protein>
<gene>
    <name evidence="2" type="ORF">L2A60_15115</name>
</gene>